<evidence type="ECO:0000313" key="4">
    <source>
        <dbReference type="Proteomes" id="UP000092124"/>
    </source>
</evidence>
<dbReference type="AlphaFoldDB" id="A0A1A6GW78"/>
<feature type="non-terminal residue" evidence="3">
    <location>
        <position position="1"/>
    </location>
</feature>
<evidence type="ECO:0000313" key="3">
    <source>
        <dbReference type="EMBL" id="OBS69602.1"/>
    </source>
</evidence>
<accession>A0A1A6GW78</accession>
<evidence type="ECO:0000259" key="2">
    <source>
        <dbReference type="Pfam" id="PF04822"/>
    </source>
</evidence>
<reference evidence="3 4" key="1">
    <citation type="submission" date="2016-06" db="EMBL/GenBank/DDBJ databases">
        <title>The Draft Genome Sequence and Annotation of the Desert Woodrat Neotoma lepida.</title>
        <authorList>
            <person name="Campbell M."/>
            <person name="Oakeson K.F."/>
            <person name="Yandell M."/>
            <person name="Halpert J.R."/>
            <person name="Dearing D."/>
        </authorList>
    </citation>
    <scope>NUCLEOTIDE SEQUENCE [LARGE SCALE GENOMIC DNA]</scope>
    <source>
        <strain evidence="3">417</strain>
        <tissue evidence="3">Liver</tissue>
    </source>
</reference>
<proteinExistence type="predicted"/>
<keyword evidence="4" id="KW-1185">Reference proteome</keyword>
<sequence>PSSLPMVLTKKQVKKEMERLNMELQLMTSQRNELQNRLIFITEGTMENRLRSGSLPLAQEPIIEDVLTSDRDVVVYEVSGALVPLPT</sequence>
<keyword evidence="1" id="KW-0175">Coiled coil</keyword>
<gene>
    <name evidence="3" type="ORF">A6R68_01857</name>
</gene>
<dbReference type="EMBL" id="LZPO01067951">
    <property type="protein sequence ID" value="OBS69602.1"/>
    <property type="molecule type" value="Genomic_DNA"/>
</dbReference>
<name>A0A1A6GW78_NEOLE</name>
<dbReference type="Proteomes" id="UP000092124">
    <property type="component" value="Unassembled WGS sequence"/>
</dbReference>
<organism evidence="3 4">
    <name type="scientific">Neotoma lepida</name>
    <name type="common">Desert woodrat</name>
    <dbReference type="NCBI Taxonomy" id="56216"/>
    <lineage>
        <taxon>Eukaryota</taxon>
        <taxon>Metazoa</taxon>
        <taxon>Chordata</taxon>
        <taxon>Craniata</taxon>
        <taxon>Vertebrata</taxon>
        <taxon>Euteleostomi</taxon>
        <taxon>Mammalia</taxon>
        <taxon>Eutheria</taxon>
        <taxon>Euarchontoglires</taxon>
        <taxon>Glires</taxon>
        <taxon>Rodentia</taxon>
        <taxon>Myomorpha</taxon>
        <taxon>Muroidea</taxon>
        <taxon>Cricetidae</taxon>
        <taxon>Neotominae</taxon>
        <taxon>Neotoma</taxon>
    </lineage>
</organism>
<dbReference type="STRING" id="56216.A0A1A6GW78"/>
<dbReference type="OrthoDB" id="9632197at2759"/>
<evidence type="ECO:0000256" key="1">
    <source>
        <dbReference type="SAM" id="Coils"/>
    </source>
</evidence>
<dbReference type="InterPro" id="IPR006907">
    <property type="entry name" value="DLG5_N"/>
</dbReference>
<feature type="domain" description="Disks large homolog 5 N-terminal" evidence="2">
    <location>
        <begin position="1"/>
        <end position="49"/>
    </location>
</feature>
<protein>
    <recommendedName>
        <fullName evidence="2">Disks large homolog 5 N-terminal domain-containing protein</fullName>
    </recommendedName>
</protein>
<feature type="non-terminal residue" evidence="3">
    <location>
        <position position="87"/>
    </location>
</feature>
<dbReference type="Pfam" id="PF04822">
    <property type="entry name" value="Takusan"/>
    <property type="match status" value="1"/>
</dbReference>
<comment type="caution">
    <text evidence="3">The sequence shown here is derived from an EMBL/GenBank/DDBJ whole genome shotgun (WGS) entry which is preliminary data.</text>
</comment>
<feature type="coiled-coil region" evidence="1">
    <location>
        <begin position="10"/>
        <end position="37"/>
    </location>
</feature>